<feature type="transmembrane region" description="Helical" evidence="1">
    <location>
        <begin position="101"/>
        <end position="122"/>
    </location>
</feature>
<protein>
    <submittedName>
        <fullName evidence="2">DUF3307 domain-containing protein</fullName>
    </submittedName>
</protein>
<accession>A0ABZ1BTL8</accession>
<evidence type="ECO:0000313" key="2">
    <source>
        <dbReference type="EMBL" id="WRP15523.1"/>
    </source>
</evidence>
<feature type="transmembrane region" description="Helical" evidence="1">
    <location>
        <begin position="210"/>
        <end position="233"/>
    </location>
</feature>
<sequence length="270" mass="28025">MTPLAVRLGVLDPETVRSSLFWLAVAAHLLADFAVRKEGMPGGGRDEDQRDLPAHGAVHLGLMVLLGLPAASPALVAAWTAVAAAHVAIDAALGTARRPGVGAFLLDQALHVWVISAAVRLLPPAALRPWPPAGVLLGVLAGSSPVNYLGAPEGWRLLAVYLAVVLGGAPLVRLVLQAWQLRPASRAAAPEGGVSEAPGTGMLVGMLERALILTFLLFEATAAVGFVLAAKSIARFKELEDRAFAEYYLVGTLASVVVAVAGFLVLRRGP</sequence>
<dbReference type="Proteomes" id="UP001333102">
    <property type="component" value="Chromosome"/>
</dbReference>
<reference evidence="3" key="1">
    <citation type="submission" date="2023-12" db="EMBL/GenBank/DDBJ databases">
        <title>Novel isolates from deep terrestrial aquifers shed light on the physiology and ecology of the class Limnochordia.</title>
        <authorList>
            <person name="Karnachuk O.V."/>
            <person name="Lukina A.P."/>
            <person name="Avakyan M.R."/>
            <person name="Kadnikov V."/>
            <person name="Begmatov S."/>
            <person name="Beletsky A.V."/>
            <person name="Mardanov A.V."/>
            <person name="Ravin N.V."/>
        </authorList>
    </citation>
    <scope>NUCLEOTIDE SEQUENCE [LARGE SCALE GENOMIC DNA]</scope>
    <source>
        <strain evidence="3">LN</strain>
    </source>
</reference>
<feature type="transmembrane region" description="Helical" evidence="1">
    <location>
        <begin position="56"/>
        <end position="89"/>
    </location>
</feature>
<feature type="transmembrane region" description="Helical" evidence="1">
    <location>
        <begin position="157"/>
        <end position="176"/>
    </location>
</feature>
<dbReference type="Pfam" id="PF11750">
    <property type="entry name" value="DUF3307"/>
    <property type="match status" value="1"/>
</dbReference>
<proteinExistence type="predicted"/>
<dbReference type="EMBL" id="CP141614">
    <property type="protein sequence ID" value="WRP15523.1"/>
    <property type="molecule type" value="Genomic_DNA"/>
</dbReference>
<keyword evidence="3" id="KW-1185">Reference proteome</keyword>
<name>A0ABZ1BTL8_9FIRM</name>
<dbReference type="RefSeq" id="WP_324669931.1">
    <property type="nucleotide sequence ID" value="NZ_CP141614.1"/>
</dbReference>
<gene>
    <name evidence="2" type="ORF">VLY81_04990</name>
</gene>
<evidence type="ECO:0000256" key="1">
    <source>
        <dbReference type="SAM" id="Phobius"/>
    </source>
</evidence>
<keyword evidence="1" id="KW-1133">Transmembrane helix</keyword>
<organism evidence="2 3">
    <name type="scientific">Geochorda subterranea</name>
    <dbReference type="NCBI Taxonomy" id="3109564"/>
    <lineage>
        <taxon>Bacteria</taxon>
        <taxon>Bacillati</taxon>
        <taxon>Bacillota</taxon>
        <taxon>Limnochordia</taxon>
        <taxon>Limnochordales</taxon>
        <taxon>Geochordaceae</taxon>
        <taxon>Geochorda</taxon>
    </lineage>
</organism>
<keyword evidence="1" id="KW-0812">Transmembrane</keyword>
<evidence type="ECO:0000313" key="3">
    <source>
        <dbReference type="Proteomes" id="UP001333102"/>
    </source>
</evidence>
<feature type="transmembrane region" description="Helical" evidence="1">
    <location>
        <begin position="245"/>
        <end position="266"/>
    </location>
</feature>
<keyword evidence="1" id="KW-0472">Membrane</keyword>
<dbReference type="InterPro" id="IPR021737">
    <property type="entry name" value="Phage_phiKZ_Orf197"/>
</dbReference>